<protein>
    <recommendedName>
        <fullName evidence="5">Major facilitator superfamily (MFS) profile domain-containing protein</fullName>
    </recommendedName>
</protein>
<feature type="transmembrane region" description="Helical" evidence="1">
    <location>
        <begin position="123"/>
        <end position="145"/>
    </location>
</feature>
<evidence type="ECO:0000256" key="1">
    <source>
        <dbReference type="SAM" id="Phobius"/>
    </source>
</evidence>
<feature type="transmembrane region" description="Helical" evidence="1">
    <location>
        <begin position="91"/>
        <end position="111"/>
    </location>
</feature>
<sequence length="150" mass="14911">MTLARLARVAIAFLAAVAATAVLGSVLQTQINIAAIESIGPAVPLGLRAATTAEDMLGFGPVMAAIAGAAMAPAFLVAGVFVWLADRSPTILFSLAGVLGLFAAFGLMGHFTPMPTLVGAVRGPFGLAAMCATGLVGGLVFSRLATKPSG</sequence>
<dbReference type="RefSeq" id="WP_261403075.1">
    <property type="nucleotide sequence ID" value="NZ_CP081869.1"/>
</dbReference>
<keyword evidence="1" id="KW-0812">Transmembrane</keyword>
<keyword evidence="1" id="KW-1133">Transmembrane helix</keyword>
<evidence type="ECO:0000256" key="2">
    <source>
        <dbReference type="SAM" id="SignalP"/>
    </source>
</evidence>
<feature type="chain" id="PRO_5038900172" description="Major facilitator superfamily (MFS) profile domain-containing protein" evidence="2">
    <location>
        <begin position="22"/>
        <end position="150"/>
    </location>
</feature>
<name>A0A9E6UHN3_9HYPH</name>
<keyword evidence="1" id="KW-0472">Membrane</keyword>
<dbReference type="Proteomes" id="UP000825701">
    <property type="component" value="Chromosome"/>
</dbReference>
<dbReference type="KEGG" id="cmet:K6K41_25520"/>
<feature type="transmembrane region" description="Helical" evidence="1">
    <location>
        <begin position="62"/>
        <end position="84"/>
    </location>
</feature>
<proteinExistence type="predicted"/>
<evidence type="ECO:0008006" key="5">
    <source>
        <dbReference type="Google" id="ProtNLM"/>
    </source>
</evidence>
<organism evidence="3 4">
    <name type="scientific">Chenggangzhangella methanolivorans</name>
    <dbReference type="NCBI Taxonomy" id="1437009"/>
    <lineage>
        <taxon>Bacteria</taxon>
        <taxon>Pseudomonadati</taxon>
        <taxon>Pseudomonadota</taxon>
        <taxon>Alphaproteobacteria</taxon>
        <taxon>Hyphomicrobiales</taxon>
        <taxon>Methylopilaceae</taxon>
        <taxon>Chenggangzhangella</taxon>
    </lineage>
</organism>
<gene>
    <name evidence="3" type="ORF">K6K41_25520</name>
</gene>
<dbReference type="EMBL" id="CP081869">
    <property type="protein sequence ID" value="QZN99942.1"/>
    <property type="molecule type" value="Genomic_DNA"/>
</dbReference>
<reference evidence="3" key="1">
    <citation type="submission" date="2021-08" db="EMBL/GenBank/DDBJ databases">
        <authorList>
            <person name="Zhang H."/>
            <person name="Xu M."/>
            <person name="Yu Z."/>
            <person name="Yang L."/>
            <person name="Cai Y."/>
        </authorList>
    </citation>
    <scope>NUCLEOTIDE SEQUENCE</scope>
    <source>
        <strain evidence="3">CHL1</strain>
    </source>
</reference>
<keyword evidence="2" id="KW-0732">Signal</keyword>
<feature type="signal peptide" evidence="2">
    <location>
        <begin position="1"/>
        <end position="21"/>
    </location>
</feature>
<evidence type="ECO:0000313" key="3">
    <source>
        <dbReference type="EMBL" id="QZN99942.1"/>
    </source>
</evidence>
<evidence type="ECO:0000313" key="4">
    <source>
        <dbReference type="Proteomes" id="UP000825701"/>
    </source>
</evidence>
<accession>A0A9E6UHN3</accession>
<keyword evidence="4" id="KW-1185">Reference proteome</keyword>
<dbReference type="AlphaFoldDB" id="A0A9E6UHN3"/>